<dbReference type="Proteomes" id="UP000481327">
    <property type="component" value="Unassembled WGS sequence"/>
</dbReference>
<feature type="transmembrane region" description="Helical" evidence="2">
    <location>
        <begin position="318"/>
        <end position="336"/>
    </location>
</feature>
<protein>
    <recommendedName>
        <fullName evidence="5">Glycosyltransferase RgtA/B/C/D-like domain-containing protein</fullName>
    </recommendedName>
</protein>
<gene>
    <name evidence="3" type="ORF">F3168_11835</name>
</gene>
<comment type="caution">
    <text evidence="3">The sequence shown here is derived from an EMBL/GenBank/DDBJ whole genome shotgun (WGS) entry which is preliminary data.</text>
</comment>
<evidence type="ECO:0000256" key="1">
    <source>
        <dbReference type="SAM" id="MobiDB-lite"/>
    </source>
</evidence>
<feature type="transmembrane region" description="Helical" evidence="2">
    <location>
        <begin position="152"/>
        <end position="169"/>
    </location>
</feature>
<dbReference type="AlphaFoldDB" id="A0A7C9KZF5"/>
<feature type="transmembrane region" description="Helical" evidence="2">
    <location>
        <begin position="223"/>
        <end position="244"/>
    </location>
</feature>
<evidence type="ECO:0008006" key="5">
    <source>
        <dbReference type="Google" id="ProtNLM"/>
    </source>
</evidence>
<keyword evidence="4" id="KW-1185">Reference proteome</keyword>
<evidence type="ECO:0000313" key="4">
    <source>
        <dbReference type="Proteomes" id="UP000481327"/>
    </source>
</evidence>
<evidence type="ECO:0000256" key="2">
    <source>
        <dbReference type="SAM" id="Phobius"/>
    </source>
</evidence>
<organism evidence="3 4">
    <name type="scientific">Sandarakinorhabdus fusca</name>
    <dbReference type="NCBI Taxonomy" id="1439888"/>
    <lineage>
        <taxon>Bacteria</taxon>
        <taxon>Pseudomonadati</taxon>
        <taxon>Pseudomonadota</taxon>
        <taxon>Alphaproteobacteria</taxon>
        <taxon>Sphingomonadales</taxon>
        <taxon>Sphingosinicellaceae</taxon>
        <taxon>Sandarakinorhabdus</taxon>
    </lineage>
</organism>
<feature type="transmembrane region" description="Helical" evidence="2">
    <location>
        <begin position="374"/>
        <end position="397"/>
    </location>
</feature>
<reference evidence="3 4" key="1">
    <citation type="submission" date="2019-09" db="EMBL/GenBank/DDBJ databases">
        <title>Polymorphobacter sp. isolated from a lake in China.</title>
        <authorList>
            <person name="Liu Z."/>
        </authorList>
    </citation>
    <scope>NUCLEOTIDE SEQUENCE [LARGE SCALE GENOMIC DNA]</scope>
    <source>
        <strain evidence="3 4">D40P</strain>
    </source>
</reference>
<feature type="transmembrane region" description="Helical" evidence="2">
    <location>
        <begin position="129"/>
        <end position="146"/>
    </location>
</feature>
<dbReference type="OrthoDB" id="7975584at2"/>
<proteinExistence type="predicted"/>
<feature type="transmembrane region" description="Helical" evidence="2">
    <location>
        <begin position="102"/>
        <end position="122"/>
    </location>
</feature>
<evidence type="ECO:0000313" key="3">
    <source>
        <dbReference type="EMBL" id="MQT17948.1"/>
    </source>
</evidence>
<feature type="transmembrane region" description="Helical" evidence="2">
    <location>
        <begin position="28"/>
        <end position="50"/>
    </location>
</feature>
<dbReference type="EMBL" id="WIOL01000004">
    <property type="protein sequence ID" value="MQT17948.1"/>
    <property type="molecule type" value="Genomic_DNA"/>
</dbReference>
<feature type="transmembrane region" description="Helical" evidence="2">
    <location>
        <begin position="293"/>
        <end position="311"/>
    </location>
</feature>
<sequence length="559" mass="60544">MASAGSDLAQRRGFSPARADASGIDNRLLIAGIFVLALIPLFATPVLPFIDFYNHIARYYVLANIDHDVLLQQNYRANWSILPNIGLDVIVTALTRLLPEAAVPRTTVILIFAVQYAGLLYFNRALTGRASVITALLAVPLLYSFILNWGFANFLLGIGLAFGAAGWWVSQRDRLVVAVPVACVLAAVIFFVHGLAFALYGVLAGMLEIGRWWQSPQRRLPPLITGLVALAVQAVVPAMLFLMAKTSQNSQGLTNADEALTRLANNGRLAARLWALLEYRLTTIVRVAEGPSLAFDIAALVAMTVLLALLILRKRLRIAPVAVPAVLVFALLVIVVPPALFGVGYVADRMPLVLAMLLVGALDLKRQFDRFETLVFTAMAGLVALRLAGIALAWSAYAQDKRDFDSVAAALPAGALIENIVVGGDRLDYSRRRCTMFGPLLITDHSGVGRLFANEDQQPLVITGPLQRAIASFDRPSRGHDKSMGFFDKVVAATAQGDFPWGLVCDADRLTKALPPSAKVVARNGRFSLIRFEQKRRGPDDGSQGRTSARTDGQNALVL</sequence>
<accession>A0A7C9KZF5</accession>
<keyword evidence="2" id="KW-1133">Transmembrane helix</keyword>
<keyword evidence="2" id="KW-0812">Transmembrane</keyword>
<feature type="transmembrane region" description="Helical" evidence="2">
    <location>
        <begin position="176"/>
        <end position="203"/>
    </location>
</feature>
<name>A0A7C9KZF5_9SPHN</name>
<feature type="compositionally biased region" description="Polar residues" evidence="1">
    <location>
        <begin position="544"/>
        <end position="559"/>
    </location>
</feature>
<dbReference type="RefSeq" id="WP_152578411.1">
    <property type="nucleotide sequence ID" value="NZ_JAATJI010000001.1"/>
</dbReference>
<feature type="region of interest" description="Disordered" evidence="1">
    <location>
        <begin position="533"/>
        <end position="559"/>
    </location>
</feature>
<keyword evidence="2" id="KW-0472">Membrane</keyword>